<dbReference type="PANTHER" id="PTHR34989:SF1">
    <property type="entry name" value="PROTEIN HDED"/>
    <property type="match status" value="1"/>
</dbReference>
<keyword evidence="1" id="KW-0472">Membrane</keyword>
<keyword evidence="1" id="KW-1133">Transmembrane helix</keyword>
<dbReference type="PANTHER" id="PTHR34989">
    <property type="entry name" value="PROTEIN HDED"/>
    <property type="match status" value="1"/>
</dbReference>
<dbReference type="RefSeq" id="WP_184960061.1">
    <property type="nucleotide sequence ID" value="NZ_JACHIN010000002.1"/>
</dbReference>
<proteinExistence type="predicted"/>
<accession>A0A7W8A0H6</accession>
<dbReference type="InterPro" id="IPR052712">
    <property type="entry name" value="Acid_resist_chaperone_HdeD"/>
</dbReference>
<protein>
    <submittedName>
        <fullName evidence="2">Uncharacterized membrane protein HdeD (DUF308 family)</fullName>
    </submittedName>
</protein>
<feature type="transmembrane region" description="Helical" evidence="1">
    <location>
        <begin position="121"/>
        <end position="142"/>
    </location>
</feature>
<feature type="transmembrane region" description="Helical" evidence="1">
    <location>
        <begin position="64"/>
        <end position="83"/>
    </location>
</feature>
<keyword evidence="3" id="KW-1185">Reference proteome</keyword>
<dbReference type="Pfam" id="PF03729">
    <property type="entry name" value="DUF308"/>
    <property type="match status" value="1"/>
</dbReference>
<feature type="transmembrane region" description="Helical" evidence="1">
    <location>
        <begin position="7"/>
        <end position="28"/>
    </location>
</feature>
<dbReference type="GO" id="GO:0005886">
    <property type="term" value="C:plasma membrane"/>
    <property type="evidence" value="ECO:0007669"/>
    <property type="project" value="TreeGrafter"/>
</dbReference>
<dbReference type="EMBL" id="JACHIN010000002">
    <property type="protein sequence ID" value="MBB5076595.1"/>
    <property type="molecule type" value="Genomic_DNA"/>
</dbReference>
<evidence type="ECO:0000313" key="3">
    <source>
        <dbReference type="Proteomes" id="UP000568380"/>
    </source>
</evidence>
<dbReference type="InterPro" id="IPR005325">
    <property type="entry name" value="DUF308_memb"/>
</dbReference>
<dbReference type="Proteomes" id="UP000568380">
    <property type="component" value="Unassembled WGS sequence"/>
</dbReference>
<evidence type="ECO:0000313" key="2">
    <source>
        <dbReference type="EMBL" id="MBB5076595.1"/>
    </source>
</evidence>
<gene>
    <name evidence="2" type="ORF">HNR40_002059</name>
</gene>
<name>A0A7W8A0H6_9ACTN</name>
<dbReference type="AlphaFoldDB" id="A0A7W8A0H6"/>
<feature type="transmembrane region" description="Helical" evidence="1">
    <location>
        <begin position="34"/>
        <end position="57"/>
    </location>
</feature>
<keyword evidence="1" id="KW-0812">Transmembrane</keyword>
<sequence length="175" mass="19010">MEQIARTWWLVLIRGICAIIFGILALVWPGITLYVLVIFFGAYAIVSGLFSLFAAFGHSVQSRAWLIISGIIGILAGIVAFAWPGITALALLYVIAFWAIFTGIAEIVAGIALRKEIDNEWMLILGGVLSVIFGILLIIWPATGMLTLTWLLGVFAIIYGVAMVVLSFKVKKLAP</sequence>
<comment type="caution">
    <text evidence="2">The sequence shown here is derived from an EMBL/GenBank/DDBJ whole genome shotgun (WGS) entry which is preliminary data.</text>
</comment>
<feature type="transmembrane region" description="Helical" evidence="1">
    <location>
        <begin position="89"/>
        <end position="109"/>
    </location>
</feature>
<feature type="transmembrane region" description="Helical" evidence="1">
    <location>
        <begin position="148"/>
        <end position="168"/>
    </location>
</feature>
<organism evidence="2 3">
    <name type="scientific">Nonomuraea endophytica</name>
    <dbReference type="NCBI Taxonomy" id="714136"/>
    <lineage>
        <taxon>Bacteria</taxon>
        <taxon>Bacillati</taxon>
        <taxon>Actinomycetota</taxon>
        <taxon>Actinomycetes</taxon>
        <taxon>Streptosporangiales</taxon>
        <taxon>Streptosporangiaceae</taxon>
        <taxon>Nonomuraea</taxon>
    </lineage>
</organism>
<evidence type="ECO:0000256" key="1">
    <source>
        <dbReference type="SAM" id="Phobius"/>
    </source>
</evidence>
<reference evidence="2 3" key="1">
    <citation type="submission" date="2020-08" db="EMBL/GenBank/DDBJ databases">
        <title>Genomic Encyclopedia of Type Strains, Phase IV (KMG-IV): sequencing the most valuable type-strain genomes for metagenomic binning, comparative biology and taxonomic classification.</title>
        <authorList>
            <person name="Goeker M."/>
        </authorList>
    </citation>
    <scope>NUCLEOTIDE SEQUENCE [LARGE SCALE GENOMIC DNA]</scope>
    <source>
        <strain evidence="2 3">DSM 45385</strain>
    </source>
</reference>